<comment type="caution">
    <text evidence="3">The sequence shown here is derived from an EMBL/GenBank/DDBJ whole genome shotgun (WGS) entry which is preliminary data.</text>
</comment>
<dbReference type="PANTHER" id="PTHR44137">
    <property type="entry name" value="BNAC03G44070D PROTEIN"/>
    <property type="match status" value="1"/>
</dbReference>
<proteinExistence type="predicted"/>
<dbReference type="OrthoDB" id="10250354at2759"/>
<dbReference type="Gene3D" id="1.10.287.110">
    <property type="entry name" value="DnaJ domain"/>
    <property type="match status" value="1"/>
</dbReference>
<dbReference type="EMBL" id="JACEFO010001756">
    <property type="protein sequence ID" value="KAF8708719.1"/>
    <property type="molecule type" value="Genomic_DNA"/>
</dbReference>
<dbReference type="InterPro" id="IPR001623">
    <property type="entry name" value="DnaJ_domain"/>
</dbReference>
<dbReference type="Proteomes" id="UP000636709">
    <property type="component" value="Unassembled WGS sequence"/>
</dbReference>
<dbReference type="PRINTS" id="PR00625">
    <property type="entry name" value="JDOMAIN"/>
</dbReference>
<keyword evidence="4" id="KW-1185">Reference proteome</keyword>
<dbReference type="GO" id="GO:0005783">
    <property type="term" value="C:endoplasmic reticulum"/>
    <property type="evidence" value="ECO:0007669"/>
    <property type="project" value="UniProtKB-ARBA"/>
</dbReference>
<evidence type="ECO:0000256" key="1">
    <source>
        <dbReference type="SAM" id="MobiDB-lite"/>
    </source>
</evidence>
<protein>
    <recommendedName>
        <fullName evidence="2">J domain-containing protein</fullName>
    </recommendedName>
</protein>
<feature type="domain" description="J" evidence="2">
    <location>
        <begin position="67"/>
        <end position="126"/>
    </location>
</feature>
<accession>A0A835BPG2</accession>
<dbReference type="SUPFAM" id="SSF46565">
    <property type="entry name" value="Chaperone J-domain"/>
    <property type="match status" value="1"/>
</dbReference>
<gene>
    <name evidence="3" type="ORF">HU200_030102</name>
</gene>
<dbReference type="PROSITE" id="PS50076">
    <property type="entry name" value="DNAJ_2"/>
    <property type="match status" value="1"/>
</dbReference>
<reference evidence="3" key="1">
    <citation type="submission" date="2020-07" db="EMBL/GenBank/DDBJ databases">
        <title>Genome sequence and genetic diversity analysis of an under-domesticated orphan crop, white fonio (Digitaria exilis).</title>
        <authorList>
            <person name="Bennetzen J.L."/>
            <person name="Chen S."/>
            <person name="Ma X."/>
            <person name="Wang X."/>
            <person name="Yssel A.E.J."/>
            <person name="Chaluvadi S.R."/>
            <person name="Johnson M."/>
            <person name="Gangashetty P."/>
            <person name="Hamidou F."/>
            <person name="Sanogo M.D."/>
            <person name="Zwaenepoel A."/>
            <person name="Wallace J."/>
            <person name="Van De Peer Y."/>
            <person name="Van Deynze A."/>
        </authorList>
    </citation>
    <scope>NUCLEOTIDE SEQUENCE</scope>
    <source>
        <tissue evidence="3">Leaves</tissue>
    </source>
</reference>
<feature type="compositionally biased region" description="Pro residues" evidence="1">
    <location>
        <begin position="142"/>
        <end position="152"/>
    </location>
</feature>
<dbReference type="CDD" id="cd06257">
    <property type="entry name" value="DnaJ"/>
    <property type="match status" value="1"/>
</dbReference>
<dbReference type="PANTHER" id="PTHR44137:SF16">
    <property type="entry name" value="OS03G0837400 PROTEIN"/>
    <property type="match status" value="1"/>
</dbReference>
<evidence type="ECO:0000313" key="4">
    <source>
        <dbReference type="Proteomes" id="UP000636709"/>
    </source>
</evidence>
<organism evidence="3 4">
    <name type="scientific">Digitaria exilis</name>
    <dbReference type="NCBI Taxonomy" id="1010633"/>
    <lineage>
        <taxon>Eukaryota</taxon>
        <taxon>Viridiplantae</taxon>
        <taxon>Streptophyta</taxon>
        <taxon>Embryophyta</taxon>
        <taxon>Tracheophyta</taxon>
        <taxon>Spermatophyta</taxon>
        <taxon>Magnoliopsida</taxon>
        <taxon>Liliopsida</taxon>
        <taxon>Poales</taxon>
        <taxon>Poaceae</taxon>
        <taxon>PACMAD clade</taxon>
        <taxon>Panicoideae</taxon>
        <taxon>Panicodae</taxon>
        <taxon>Paniceae</taxon>
        <taxon>Anthephorinae</taxon>
        <taxon>Digitaria</taxon>
    </lineage>
</organism>
<evidence type="ECO:0000313" key="3">
    <source>
        <dbReference type="EMBL" id="KAF8708719.1"/>
    </source>
</evidence>
<dbReference type="InterPro" id="IPR036869">
    <property type="entry name" value="J_dom_sf"/>
</dbReference>
<dbReference type="AlphaFoldDB" id="A0A835BPG2"/>
<feature type="region of interest" description="Disordered" evidence="1">
    <location>
        <begin position="122"/>
        <end position="181"/>
    </location>
</feature>
<evidence type="ECO:0000259" key="2">
    <source>
        <dbReference type="PROSITE" id="PS50076"/>
    </source>
</evidence>
<sequence>MANDMEEAERAYMLAEERFVAGDLAGALRSARNSKRLFASLPTLQNAAAAYEVHAAAAAAARGGKMSWYAVLGLRQDAAVVTHEDVKRQYRRLCLVLHPDKNPSAAADGAFKLLHQAWEALSTRHPPGRPTPSVSATKPSKKAPPPPRPRAPPCRERRKTGGSQRRPPSPEWSSFGFTAPPEPDGSTFDFRAWREAYARANGAIYCGHCDTESAAEGGAGHGKSGTGGRCHSCGARSSPVGPMFTCQAACPGCGERLSSPVSVGVCNLRCRGCGYVATVHVRSRESATAF</sequence>
<dbReference type="Pfam" id="PF00226">
    <property type="entry name" value="DnaJ"/>
    <property type="match status" value="1"/>
</dbReference>
<name>A0A835BPG2_9POAL</name>
<dbReference type="SMART" id="SM00271">
    <property type="entry name" value="DnaJ"/>
    <property type="match status" value="1"/>
</dbReference>